<reference evidence="2" key="1">
    <citation type="submission" date="2023-03" db="EMBL/GenBank/DDBJ databases">
        <title>Massive genome expansion in bonnet fungi (Mycena s.s.) driven by repeated elements and novel gene families across ecological guilds.</title>
        <authorList>
            <consortium name="Lawrence Berkeley National Laboratory"/>
            <person name="Harder C.B."/>
            <person name="Miyauchi S."/>
            <person name="Viragh M."/>
            <person name="Kuo A."/>
            <person name="Thoen E."/>
            <person name="Andreopoulos B."/>
            <person name="Lu D."/>
            <person name="Skrede I."/>
            <person name="Drula E."/>
            <person name="Henrissat B."/>
            <person name="Morin E."/>
            <person name="Kohler A."/>
            <person name="Barry K."/>
            <person name="LaButti K."/>
            <person name="Morin E."/>
            <person name="Salamov A."/>
            <person name="Lipzen A."/>
            <person name="Mereny Z."/>
            <person name="Hegedus B."/>
            <person name="Baldrian P."/>
            <person name="Stursova M."/>
            <person name="Weitz H."/>
            <person name="Taylor A."/>
            <person name="Grigoriev I.V."/>
            <person name="Nagy L.G."/>
            <person name="Martin F."/>
            <person name="Kauserud H."/>
        </authorList>
    </citation>
    <scope>NUCLEOTIDE SEQUENCE</scope>
    <source>
        <strain evidence="2">9284</strain>
    </source>
</reference>
<protein>
    <submittedName>
        <fullName evidence="2">Uncharacterized protein</fullName>
    </submittedName>
</protein>
<dbReference type="Proteomes" id="UP001221142">
    <property type="component" value="Unassembled WGS sequence"/>
</dbReference>
<accession>A0AAD7C0Y3</accession>
<sequence length="75" mass="8180">MSSDSNPAEKIAESSQEQPVVQDTPAKPDAPVETANKDEEEEEEEEFMDPPKPPLDTPRGKVNPTVGGKPKPKPR</sequence>
<evidence type="ECO:0000256" key="1">
    <source>
        <dbReference type="SAM" id="MobiDB-lite"/>
    </source>
</evidence>
<comment type="caution">
    <text evidence="2">The sequence shown here is derived from an EMBL/GenBank/DDBJ whole genome shotgun (WGS) entry which is preliminary data.</text>
</comment>
<organism evidence="2 3">
    <name type="scientific">Roridomyces roridus</name>
    <dbReference type="NCBI Taxonomy" id="1738132"/>
    <lineage>
        <taxon>Eukaryota</taxon>
        <taxon>Fungi</taxon>
        <taxon>Dikarya</taxon>
        <taxon>Basidiomycota</taxon>
        <taxon>Agaricomycotina</taxon>
        <taxon>Agaricomycetes</taxon>
        <taxon>Agaricomycetidae</taxon>
        <taxon>Agaricales</taxon>
        <taxon>Marasmiineae</taxon>
        <taxon>Mycenaceae</taxon>
        <taxon>Roridomyces</taxon>
    </lineage>
</organism>
<evidence type="ECO:0000313" key="2">
    <source>
        <dbReference type="EMBL" id="KAJ7634770.1"/>
    </source>
</evidence>
<keyword evidence="3" id="KW-1185">Reference proteome</keyword>
<proteinExistence type="predicted"/>
<feature type="region of interest" description="Disordered" evidence="1">
    <location>
        <begin position="1"/>
        <end position="75"/>
    </location>
</feature>
<name>A0AAD7C0Y3_9AGAR</name>
<dbReference type="AlphaFoldDB" id="A0AAD7C0Y3"/>
<gene>
    <name evidence="2" type="ORF">FB45DRAFT_1025692</name>
</gene>
<feature type="compositionally biased region" description="Acidic residues" evidence="1">
    <location>
        <begin position="38"/>
        <end position="48"/>
    </location>
</feature>
<dbReference type="EMBL" id="JARKIF010000007">
    <property type="protein sequence ID" value="KAJ7634770.1"/>
    <property type="molecule type" value="Genomic_DNA"/>
</dbReference>
<evidence type="ECO:0000313" key="3">
    <source>
        <dbReference type="Proteomes" id="UP001221142"/>
    </source>
</evidence>